<keyword evidence="2" id="KW-1185">Reference proteome</keyword>
<dbReference type="OrthoDB" id="14008at10239"/>
<dbReference type="RefSeq" id="YP_007250518.1">
    <property type="nucleotide sequence ID" value="NC_019945.1"/>
</dbReference>
<name>L0CK39_9ABAC</name>
<proteinExistence type="predicted"/>
<evidence type="ECO:0000313" key="1">
    <source>
        <dbReference type="EMBL" id="AGA16262.1"/>
    </source>
</evidence>
<organism evidence="1 2">
    <name type="scientific">Thysanoplusia orichalcea nucleopolyhedrovirus</name>
    <dbReference type="NCBI Taxonomy" id="101850"/>
    <lineage>
        <taxon>Viruses</taxon>
        <taxon>Viruses incertae sedis</taxon>
        <taxon>Naldaviricetes</taxon>
        <taxon>Lefavirales</taxon>
        <taxon>Baculoviridae</taxon>
        <taxon>Alphabaculovirus</taxon>
        <taxon>Alphabaculovirus thorichlaceae</taxon>
    </lineage>
</organism>
<dbReference type="EMBL" id="JX467702">
    <property type="protein sequence ID" value="AGA16262.1"/>
    <property type="molecule type" value="Genomic_DNA"/>
</dbReference>
<dbReference type="InterPro" id="IPR020387">
    <property type="entry name" value="AcMNPV_Orf112"/>
</dbReference>
<dbReference type="Proteomes" id="UP000202315">
    <property type="component" value="Segment"/>
</dbReference>
<dbReference type="Pfam" id="PF10860">
    <property type="entry name" value="DUF2661"/>
    <property type="match status" value="1"/>
</dbReference>
<sequence>MAEQNLALLFVWYNERHFVFNTNEFSFWNNVEYHSQRYKCIVLYCVETDQSLKLPVCENVILINYKKAYAHYYANCTENIVRRAGKIDYIKVTAMLNPHLLGVAHDYLLLMDMDCVVQTVRWKLF</sequence>
<dbReference type="KEGG" id="vg:14340158"/>
<evidence type="ECO:0000313" key="2">
    <source>
        <dbReference type="Proteomes" id="UP000202315"/>
    </source>
</evidence>
<reference evidence="1 2" key="1">
    <citation type="journal article" date="2012" name="J. Virol.">
        <title>Genome of Thysanoplusia orichalcea multiple nucleopolyhedrovirus lacks the superoxide dismutase gene.</title>
        <authorList>
            <person name="Wang Y.S."/>
            <person name="Huang G.H."/>
            <person name="Cheng X.H."/>
            <person name="Wang X."/>
            <person name="Garretson T.A."/>
            <person name="Dai L.Y."/>
            <person name="Zhang C.X."/>
            <person name="Cheng X.W."/>
        </authorList>
    </citation>
    <scope>NUCLEOTIDE SEQUENCE [LARGE SCALE GENOMIC DNA]</scope>
    <source>
        <strain evidence="1">P2</strain>
    </source>
</reference>
<accession>L0CK39</accession>
<protein>
    <submittedName>
        <fullName evidence="1">Uncharacterized protein</fullName>
    </submittedName>
</protein>
<dbReference type="GeneID" id="14340158"/>